<dbReference type="CDD" id="cd07487">
    <property type="entry name" value="Peptidases_S8_1"/>
    <property type="match status" value="1"/>
</dbReference>
<dbReference type="PANTHER" id="PTHR43806">
    <property type="entry name" value="PEPTIDASE S8"/>
    <property type="match status" value="1"/>
</dbReference>
<evidence type="ECO:0000256" key="6">
    <source>
        <dbReference type="PROSITE-ProRule" id="PRU01240"/>
    </source>
</evidence>
<dbReference type="SUPFAM" id="SSF52743">
    <property type="entry name" value="Subtilisin-like"/>
    <property type="match status" value="1"/>
</dbReference>
<dbReference type="PROSITE" id="PS51892">
    <property type="entry name" value="SUBTILASE"/>
    <property type="match status" value="1"/>
</dbReference>
<organism evidence="10 11">
    <name type="scientific">Amycolatopsis suaedae</name>
    <dbReference type="NCBI Taxonomy" id="2510978"/>
    <lineage>
        <taxon>Bacteria</taxon>
        <taxon>Bacillati</taxon>
        <taxon>Actinomycetota</taxon>
        <taxon>Actinomycetes</taxon>
        <taxon>Pseudonocardiales</taxon>
        <taxon>Pseudonocardiaceae</taxon>
        <taxon>Amycolatopsis</taxon>
    </lineage>
</organism>
<feature type="chain" id="PRO_5020387120" evidence="8">
    <location>
        <begin position="27"/>
        <end position="1046"/>
    </location>
</feature>
<keyword evidence="11" id="KW-1185">Reference proteome</keyword>
<evidence type="ECO:0000256" key="7">
    <source>
        <dbReference type="RuleBase" id="RU003355"/>
    </source>
</evidence>
<evidence type="ECO:0000256" key="1">
    <source>
        <dbReference type="ARBA" id="ARBA00011073"/>
    </source>
</evidence>
<evidence type="ECO:0000313" key="10">
    <source>
        <dbReference type="EMBL" id="RZQ63919.1"/>
    </source>
</evidence>
<sequence>MPLKRIPVVVGVAGLLASGITGVGHAAEPAPSRAVTLITGDRVEIGPHGAPSVRPGPGRDGMAFSTTRHDGRLSVLPADALPLVAGGRVDPRLFDVTTLLDYGYDDAHRDTLPLIVTHPGGAAALGGVVTRALPGVGGAAVLARKDRPLWATLTAAGAERIWLDGIRRATLDRSTAQIGAPAAWQAGYTGKGVRIAVLDSGVDQTHPDLAGREVAERNFTDAPDSVDRHGHGTHVASIAAGSGPKYRGVAHEASLLDGKVLGDNGFGQESWIIAGMQWAAEQGATVVNLSLGGRDTPGTDPMEEAVNRLSREHGTLFVVAAGNTGTDGSIDSPGSADAALTVGAVDRADGLAPFSSRGPRTGDGAIKPDITAPGVGIVAALHSAGTIGKPVEPGYTALSGTSMATPHVAGAAALLAQRHPDWTGAWLKSALTGSAKPAPGLSPFAQGSGRVDLTRPVSVLAEPTSLSYGVVPWPHDDDKPIPKPLTFHNTGTTAVTLDLTAGPAVFSVREKQVTVPAGGSATVTVVADTKAGTADGVYTGAVVATGGATPVRVPLTVTRERESYDLTVSYLGEDGKATGGYQARVIGLDDDSVLKPYSPDGTIRLRLPKGRYALDNLVAGQGRLHMLPYPNLDLTRNTTITVDPRISKPVDIVPPGPATLLMSDLGYSVKMAGGRLVSTVLVVGGGKLSQASLGHLGPPSPPGTLTGIVNTQWTAADGPFYGLAWFPGDVVPAGFSRTVTMADLATVRASFGAPVPDRTGRRAAIPHLPDGTFLTPGMSREVPLPGAVTEYVTTDGVSWSGLLQQRSSTELETELFGPRRVYRAGQEYSERFNDGMFGPAFPPQGPNPWVDRRGDSLEVFLPLLGDAAGNGGLPRVGEGNTKLYRGTELVGESAELGYGFFRLPAQESQYRLTTTLTRPPALGLSTQVSAEWTFRSGHVPGEPRAVPLCAIRFAPELDDANSAPAGRPLRIPISLGCGDGGAARPDTLTVDVSYDEGRSWQPARVRDNSVAYVHHPAAATSVSLRAAATSEHGSVAHTIVRAYKLR</sequence>
<dbReference type="InterPro" id="IPR036852">
    <property type="entry name" value="Peptidase_S8/S53_dom_sf"/>
</dbReference>
<dbReference type="InterPro" id="IPR023828">
    <property type="entry name" value="Peptidase_S8_Ser-AS"/>
</dbReference>
<dbReference type="Gene3D" id="3.40.50.200">
    <property type="entry name" value="Peptidase S8/S53 domain"/>
    <property type="match status" value="1"/>
</dbReference>
<reference evidence="10 11" key="1">
    <citation type="submission" date="2019-02" db="EMBL/GenBank/DDBJ databases">
        <title>Draft genome sequence of Amycolatopsis sp. 8-3EHSu isolated from roots of Suaeda maritima.</title>
        <authorList>
            <person name="Duangmal K."/>
            <person name="Chantavorakit T."/>
        </authorList>
    </citation>
    <scope>NUCLEOTIDE SEQUENCE [LARGE SCALE GENOMIC DNA]</scope>
    <source>
        <strain evidence="10 11">8-3EHSu</strain>
    </source>
</reference>
<evidence type="ECO:0000256" key="5">
    <source>
        <dbReference type="PIRSR" id="PIRSR615500-1"/>
    </source>
</evidence>
<evidence type="ECO:0000259" key="9">
    <source>
        <dbReference type="Pfam" id="PF00082"/>
    </source>
</evidence>
<gene>
    <name evidence="10" type="ORF">EWH70_12295</name>
</gene>
<dbReference type="Pfam" id="PF00082">
    <property type="entry name" value="Peptidase_S8"/>
    <property type="match status" value="1"/>
</dbReference>
<dbReference type="InterPro" id="IPR022398">
    <property type="entry name" value="Peptidase_S8_His-AS"/>
</dbReference>
<proteinExistence type="inferred from homology"/>
<protein>
    <submittedName>
        <fullName evidence="10">Peptidase S8</fullName>
    </submittedName>
</protein>
<dbReference type="EMBL" id="SFCC01000005">
    <property type="protein sequence ID" value="RZQ63919.1"/>
    <property type="molecule type" value="Genomic_DNA"/>
</dbReference>
<feature type="active site" description="Charge relay system" evidence="5 6">
    <location>
        <position position="231"/>
    </location>
</feature>
<dbReference type="PROSITE" id="PS00138">
    <property type="entry name" value="SUBTILASE_SER"/>
    <property type="match status" value="1"/>
</dbReference>
<dbReference type="InterPro" id="IPR000209">
    <property type="entry name" value="Peptidase_S8/S53_dom"/>
</dbReference>
<name>A0A4Q7J9L2_9PSEU</name>
<dbReference type="AlphaFoldDB" id="A0A4Q7J9L2"/>
<evidence type="ECO:0000256" key="3">
    <source>
        <dbReference type="ARBA" id="ARBA00022801"/>
    </source>
</evidence>
<keyword evidence="4 6" id="KW-0720">Serine protease</keyword>
<dbReference type="OrthoDB" id="9795680at2"/>
<dbReference type="GO" id="GO:0006508">
    <property type="term" value="P:proteolysis"/>
    <property type="evidence" value="ECO:0007669"/>
    <property type="project" value="UniProtKB-KW"/>
</dbReference>
<keyword evidence="3 6" id="KW-0378">Hydrolase</keyword>
<comment type="caution">
    <text evidence="10">The sequence shown here is derived from an EMBL/GenBank/DDBJ whole genome shotgun (WGS) entry which is preliminary data.</text>
</comment>
<dbReference type="GO" id="GO:0004252">
    <property type="term" value="F:serine-type endopeptidase activity"/>
    <property type="evidence" value="ECO:0007669"/>
    <property type="project" value="UniProtKB-UniRule"/>
</dbReference>
<dbReference type="InterPro" id="IPR013783">
    <property type="entry name" value="Ig-like_fold"/>
</dbReference>
<dbReference type="GO" id="GO:0005975">
    <property type="term" value="P:carbohydrate metabolic process"/>
    <property type="evidence" value="ECO:0007669"/>
    <property type="project" value="UniProtKB-ARBA"/>
</dbReference>
<dbReference type="PANTHER" id="PTHR43806:SF65">
    <property type="entry name" value="SERINE PROTEASE APRX"/>
    <property type="match status" value="1"/>
</dbReference>
<dbReference type="InterPro" id="IPR023827">
    <property type="entry name" value="Peptidase_S8_Asp-AS"/>
</dbReference>
<dbReference type="InterPro" id="IPR050131">
    <property type="entry name" value="Peptidase_S8_subtilisin-like"/>
</dbReference>
<dbReference type="PROSITE" id="PS00136">
    <property type="entry name" value="SUBTILASE_ASP"/>
    <property type="match status" value="1"/>
</dbReference>
<evidence type="ECO:0000256" key="2">
    <source>
        <dbReference type="ARBA" id="ARBA00022670"/>
    </source>
</evidence>
<dbReference type="Gene3D" id="2.60.40.10">
    <property type="entry name" value="Immunoglobulins"/>
    <property type="match status" value="1"/>
</dbReference>
<comment type="similarity">
    <text evidence="1 6 7">Belongs to the peptidase S8 family.</text>
</comment>
<dbReference type="Proteomes" id="UP000292003">
    <property type="component" value="Unassembled WGS sequence"/>
</dbReference>
<evidence type="ECO:0000256" key="4">
    <source>
        <dbReference type="ARBA" id="ARBA00022825"/>
    </source>
</evidence>
<keyword evidence="8" id="KW-0732">Signal</keyword>
<accession>A0A4Q7J9L2</accession>
<feature type="signal peptide" evidence="8">
    <location>
        <begin position="1"/>
        <end position="26"/>
    </location>
</feature>
<feature type="active site" description="Charge relay system" evidence="5 6">
    <location>
        <position position="402"/>
    </location>
</feature>
<dbReference type="RefSeq" id="WP_130475444.1">
    <property type="nucleotide sequence ID" value="NZ_SFCC01000005.1"/>
</dbReference>
<feature type="domain" description="Peptidase S8/S53" evidence="9">
    <location>
        <begin position="190"/>
        <end position="449"/>
    </location>
</feature>
<dbReference type="PROSITE" id="PS00137">
    <property type="entry name" value="SUBTILASE_HIS"/>
    <property type="match status" value="1"/>
</dbReference>
<evidence type="ECO:0000313" key="11">
    <source>
        <dbReference type="Proteomes" id="UP000292003"/>
    </source>
</evidence>
<dbReference type="InterPro" id="IPR015500">
    <property type="entry name" value="Peptidase_S8_subtilisin-rel"/>
</dbReference>
<feature type="active site" description="Charge relay system" evidence="5 6">
    <location>
        <position position="199"/>
    </location>
</feature>
<dbReference type="PRINTS" id="PR00723">
    <property type="entry name" value="SUBTILISIN"/>
</dbReference>
<evidence type="ECO:0000256" key="8">
    <source>
        <dbReference type="SAM" id="SignalP"/>
    </source>
</evidence>
<keyword evidence="2 6" id="KW-0645">Protease</keyword>